<evidence type="ECO:0000313" key="14">
    <source>
        <dbReference type="Proteomes" id="UP000308199"/>
    </source>
</evidence>
<evidence type="ECO:0000256" key="8">
    <source>
        <dbReference type="ARBA" id="ARBA00022918"/>
    </source>
</evidence>
<dbReference type="Gene3D" id="2.40.70.10">
    <property type="entry name" value="Acid Proteases"/>
    <property type="match status" value="1"/>
</dbReference>
<dbReference type="GO" id="GO:0004519">
    <property type="term" value="F:endonuclease activity"/>
    <property type="evidence" value="ECO:0007669"/>
    <property type="project" value="UniProtKB-KW"/>
</dbReference>
<proteinExistence type="predicted"/>
<dbReference type="Pfam" id="PF00098">
    <property type="entry name" value="zf-CCHC"/>
    <property type="match status" value="1"/>
</dbReference>
<evidence type="ECO:0000256" key="1">
    <source>
        <dbReference type="ARBA" id="ARBA00012493"/>
    </source>
</evidence>
<dbReference type="Pfam" id="PF08284">
    <property type="entry name" value="RVP_2"/>
    <property type="match status" value="1"/>
</dbReference>
<dbReference type="AlphaFoldDB" id="A0A4S4KHN0"/>
<sequence length="1245" mass="143268">MTTQLQTLTQVVQQGPVQAPARPARAPKVAVPNVYDGAMDKAEDFIREVQLYVNTHAAEFPSHEEVVYFTLSYMGGGTVQNWKNNVLEACSVAAGQTPPTFPYASWEVFKNEFQEQFGDPNPVATAIAKMEALQQGTDTCDEFTVKFQALAPRTHYNDAALIELYKKKLNRRLLEKLYSLPNMPNTLQRNQTTGDKGWYQWAMQLDRQWREFGAQKRVDGEVRKATGSTKGGTSARSGQQEQGKAWNAPSYNRMGQGTGQARDPNAMDVDQTRRRPPVKCFKCGREGHYAAQCRSRLDIRAMTYDQMREYFEEESARKKDGEEVKRKQEEAKDFPQESEKLGVDEKTCLIPPLPKKTELGKKFIFSMQNPNSIVIHTTLQKPDTHERLEVEALIDSGATGLFIDKEFVKQNRLKTRSLGYTIPVFNVDGTKNVGGSIEEEVDLVVEYKEHRELATFEVCNLGKTVLILGHNWLKKHNPEIDWVTGEISLTCCPISCHDIRFEEEWRNAKGLSDLVPGIWGDECRPDDEEAYERREGWLWGEKESKDEDMPDLMDASDEVYDEKYDWKIREREVRGVKKNGLERIPKKFHKYRKVFEKEASERLPARKPWDHEIKLKPDFVQKRAKIYNLSPDEQQELDAWLEENLRKGYIRPSKSPMTSPVFFVDKKDKSKRMVTDNRYLNSGTIKNAYPLPLISEIIDKVRGAKYFSKLDLRWGYNNVRIKEGDEEKAAFATNCGSFEPLVMTFGLCNAPSTFQNMMNDIFYDLITKGVVIIYIDDILIFTETMEENDEVVEEVLRRLLENDLFLKPEKCEFGQTSVEFLGIRIGNGEIQMVEEKVQGVKDWPVPTKLKEVESFLGFANFYRHFIKDFSKIAQPLNLLKKKDQAWTWGKEQQQAFDELKQRFCDEPVIVIPNPKRELRIEADASDYATGAVLSMKCEDDKWRPCAYLSKSLNDVERNYDIHDKELLAIIRALEAWRHHLEGATHPFEIWSDHQNLQYFMTAKKLNRRQARWSLFLSRFNFTIIHKPGSSMSKVDLLLRRVDHKEGVEDDNKDVVLLKPELFHINATRQGHVLINGEEQNLLKRIRKSQEWDEPVVKAVEELRKTGQKVIRGEEWAEEQGLVLYRGKVPAHSIHSLGGSMKYASPDSLDVFVLRYAPDAYLDREDYATGTPGSKEGSDATGPFSWKNMTQMGENVLAEIQLENEEKETCSCCDQGRDDWSSRSSSAAVDDDSFTEDYAKDDLKAL</sequence>
<dbReference type="InterPro" id="IPR036875">
    <property type="entry name" value="Znf_CCHC_sf"/>
</dbReference>
<feature type="domain" description="Reverse transcriptase" evidence="12">
    <location>
        <begin position="645"/>
        <end position="825"/>
    </location>
</feature>
<keyword evidence="6" id="KW-0255">Endonuclease</keyword>
<feature type="domain" description="CCHC-type" evidence="11">
    <location>
        <begin position="279"/>
        <end position="295"/>
    </location>
</feature>
<name>A0A4S4KHN0_9AGAM</name>
<dbReference type="SUPFAM" id="SSF50630">
    <property type="entry name" value="Acid proteases"/>
    <property type="match status" value="1"/>
</dbReference>
<dbReference type="PANTHER" id="PTHR37984">
    <property type="entry name" value="PROTEIN CBG26694"/>
    <property type="match status" value="1"/>
</dbReference>
<dbReference type="CDD" id="cd09274">
    <property type="entry name" value="RNase_HI_RT_Ty3"/>
    <property type="match status" value="1"/>
</dbReference>
<dbReference type="Pfam" id="PF03732">
    <property type="entry name" value="Retrotrans_gag"/>
    <property type="match status" value="1"/>
</dbReference>
<dbReference type="EC" id="2.7.7.49" evidence="1"/>
<evidence type="ECO:0000256" key="3">
    <source>
        <dbReference type="ARBA" id="ARBA00022679"/>
    </source>
</evidence>
<dbReference type="SUPFAM" id="SSF56672">
    <property type="entry name" value="DNA/RNA polymerases"/>
    <property type="match status" value="1"/>
</dbReference>
<evidence type="ECO:0000259" key="12">
    <source>
        <dbReference type="PROSITE" id="PS50878"/>
    </source>
</evidence>
<dbReference type="InterPro" id="IPR005162">
    <property type="entry name" value="Retrotrans_gag_dom"/>
</dbReference>
<dbReference type="FunFam" id="3.30.70.270:FF:000020">
    <property type="entry name" value="Transposon Tf2-6 polyprotein-like Protein"/>
    <property type="match status" value="1"/>
</dbReference>
<dbReference type="InterPro" id="IPR043502">
    <property type="entry name" value="DNA/RNA_pol_sf"/>
</dbReference>
<keyword evidence="8" id="KW-0695">RNA-directed DNA polymerase</keyword>
<evidence type="ECO:0000256" key="6">
    <source>
        <dbReference type="ARBA" id="ARBA00022759"/>
    </source>
</evidence>
<keyword evidence="4" id="KW-0548">Nucleotidyltransferase</keyword>
<dbReference type="Pfam" id="PF00078">
    <property type="entry name" value="RVT_1"/>
    <property type="match status" value="1"/>
</dbReference>
<dbReference type="PROSITE" id="PS50158">
    <property type="entry name" value="ZF_CCHC"/>
    <property type="match status" value="1"/>
</dbReference>
<keyword evidence="9" id="KW-0479">Metal-binding</keyword>
<feature type="region of interest" description="Disordered" evidence="10">
    <location>
        <begin position="1210"/>
        <end position="1230"/>
    </location>
</feature>
<dbReference type="GO" id="GO:0003964">
    <property type="term" value="F:RNA-directed DNA polymerase activity"/>
    <property type="evidence" value="ECO:0007669"/>
    <property type="project" value="UniProtKB-KW"/>
</dbReference>
<dbReference type="PROSITE" id="PS50878">
    <property type="entry name" value="RT_POL"/>
    <property type="match status" value="1"/>
</dbReference>
<keyword evidence="2" id="KW-0507">mRNA processing</keyword>
<dbReference type="InterPro" id="IPR021109">
    <property type="entry name" value="Peptidase_aspartic_dom_sf"/>
</dbReference>
<dbReference type="PANTHER" id="PTHR37984:SF5">
    <property type="entry name" value="PROTEIN NYNRIN-LIKE"/>
    <property type="match status" value="1"/>
</dbReference>
<dbReference type="InterPro" id="IPR050951">
    <property type="entry name" value="Retrovirus_Pol_polyprotein"/>
</dbReference>
<evidence type="ECO:0000256" key="9">
    <source>
        <dbReference type="PROSITE-ProRule" id="PRU00047"/>
    </source>
</evidence>
<dbReference type="Gene3D" id="3.30.70.270">
    <property type="match status" value="2"/>
</dbReference>
<feature type="region of interest" description="Disordered" evidence="10">
    <location>
        <begin position="217"/>
        <end position="273"/>
    </location>
</feature>
<dbReference type="GO" id="GO:0008270">
    <property type="term" value="F:zinc ion binding"/>
    <property type="evidence" value="ECO:0007669"/>
    <property type="project" value="UniProtKB-KW"/>
</dbReference>
<evidence type="ECO:0000259" key="11">
    <source>
        <dbReference type="PROSITE" id="PS50158"/>
    </source>
</evidence>
<dbReference type="CDD" id="cd00303">
    <property type="entry name" value="retropepsin_like"/>
    <property type="match status" value="1"/>
</dbReference>
<evidence type="ECO:0000256" key="2">
    <source>
        <dbReference type="ARBA" id="ARBA00022664"/>
    </source>
</evidence>
<dbReference type="GO" id="GO:0003676">
    <property type="term" value="F:nucleic acid binding"/>
    <property type="evidence" value="ECO:0007669"/>
    <property type="project" value="InterPro"/>
</dbReference>
<dbReference type="CDD" id="cd01647">
    <property type="entry name" value="RT_LTR"/>
    <property type="match status" value="1"/>
</dbReference>
<evidence type="ECO:0000256" key="5">
    <source>
        <dbReference type="ARBA" id="ARBA00022722"/>
    </source>
</evidence>
<keyword evidence="5" id="KW-0540">Nuclease</keyword>
<organism evidence="13 14">
    <name type="scientific">Phellinidium pouzarii</name>
    <dbReference type="NCBI Taxonomy" id="167371"/>
    <lineage>
        <taxon>Eukaryota</taxon>
        <taxon>Fungi</taxon>
        <taxon>Dikarya</taxon>
        <taxon>Basidiomycota</taxon>
        <taxon>Agaricomycotina</taxon>
        <taxon>Agaricomycetes</taxon>
        <taxon>Hymenochaetales</taxon>
        <taxon>Hymenochaetaceae</taxon>
        <taxon>Phellinidium</taxon>
    </lineage>
</organism>
<protein>
    <recommendedName>
        <fullName evidence="1">RNA-directed DNA polymerase</fullName>
        <ecNumber evidence="1">2.7.7.49</ecNumber>
    </recommendedName>
</protein>
<dbReference type="InterPro" id="IPR041373">
    <property type="entry name" value="RT_RNaseH"/>
</dbReference>
<dbReference type="Proteomes" id="UP000308199">
    <property type="component" value="Unassembled WGS sequence"/>
</dbReference>
<keyword evidence="7" id="KW-0378">Hydrolase</keyword>
<keyword evidence="9" id="KW-0862">Zinc</keyword>
<gene>
    <name evidence="13" type="ORF">EW145_g7540</name>
</gene>
<dbReference type="SMART" id="SM00343">
    <property type="entry name" value="ZnF_C2HC"/>
    <property type="match status" value="1"/>
</dbReference>
<comment type="caution">
    <text evidence="13">The sequence shown here is derived from an EMBL/GenBank/DDBJ whole genome shotgun (WGS) entry which is preliminary data.</text>
</comment>
<reference evidence="13 14" key="1">
    <citation type="submission" date="2019-02" db="EMBL/GenBank/DDBJ databases">
        <title>Genome sequencing of the rare red list fungi Phellinidium pouzarii.</title>
        <authorList>
            <person name="Buettner E."/>
            <person name="Kellner H."/>
        </authorList>
    </citation>
    <scope>NUCLEOTIDE SEQUENCE [LARGE SCALE GENOMIC DNA]</scope>
    <source>
        <strain evidence="13 14">DSM 108285</strain>
    </source>
</reference>
<dbReference type="GO" id="GO:0006397">
    <property type="term" value="P:mRNA processing"/>
    <property type="evidence" value="ECO:0007669"/>
    <property type="project" value="UniProtKB-KW"/>
</dbReference>
<evidence type="ECO:0000256" key="4">
    <source>
        <dbReference type="ARBA" id="ARBA00022695"/>
    </source>
</evidence>
<dbReference type="InterPro" id="IPR001878">
    <property type="entry name" value="Znf_CCHC"/>
</dbReference>
<evidence type="ECO:0000256" key="10">
    <source>
        <dbReference type="SAM" id="MobiDB-lite"/>
    </source>
</evidence>
<keyword evidence="3" id="KW-0808">Transferase</keyword>
<accession>A0A4S4KHN0</accession>
<dbReference type="InterPro" id="IPR043128">
    <property type="entry name" value="Rev_trsase/Diguanyl_cyclase"/>
</dbReference>
<evidence type="ECO:0000256" key="7">
    <source>
        <dbReference type="ARBA" id="ARBA00022801"/>
    </source>
</evidence>
<dbReference type="SUPFAM" id="SSF57756">
    <property type="entry name" value="Retrovirus zinc finger-like domains"/>
    <property type="match status" value="1"/>
</dbReference>
<dbReference type="GO" id="GO:0016787">
    <property type="term" value="F:hydrolase activity"/>
    <property type="evidence" value="ECO:0007669"/>
    <property type="project" value="UniProtKB-KW"/>
</dbReference>
<feature type="compositionally biased region" description="Polar residues" evidence="10">
    <location>
        <begin position="226"/>
        <end position="242"/>
    </location>
</feature>
<dbReference type="Gene3D" id="3.10.10.10">
    <property type="entry name" value="HIV Type 1 Reverse Transcriptase, subunit A, domain 1"/>
    <property type="match status" value="1"/>
</dbReference>
<dbReference type="InterPro" id="IPR000477">
    <property type="entry name" value="RT_dom"/>
</dbReference>
<keyword evidence="14" id="KW-1185">Reference proteome</keyword>
<feature type="region of interest" description="Disordered" evidence="10">
    <location>
        <begin position="314"/>
        <end position="339"/>
    </location>
</feature>
<dbReference type="EMBL" id="SGPK01000776">
    <property type="protein sequence ID" value="THG97818.1"/>
    <property type="molecule type" value="Genomic_DNA"/>
</dbReference>
<dbReference type="Pfam" id="PF17917">
    <property type="entry name" value="RT_RNaseH"/>
    <property type="match status" value="1"/>
</dbReference>
<evidence type="ECO:0000313" key="13">
    <source>
        <dbReference type="EMBL" id="THG97818.1"/>
    </source>
</evidence>
<dbReference type="Gene3D" id="4.10.60.10">
    <property type="entry name" value="Zinc finger, CCHC-type"/>
    <property type="match status" value="1"/>
</dbReference>
<keyword evidence="9" id="KW-0863">Zinc-finger</keyword>